<feature type="region of interest" description="Disordered" evidence="1">
    <location>
        <begin position="1"/>
        <end position="38"/>
    </location>
</feature>
<accession>A0ABU0ZKR1</accession>
<dbReference type="Proteomes" id="UP001230908">
    <property type="component" value="Unassembled WGS sequence"/>
</dbReference>
<evidence type="ECO:0000313" key="2">
    <source>
        <dbReference type="EMBL" id="MDQ7906845.1"/>
    </source>
</evidence>
<proteinExistence type="predicted"/>
<sequence length="164" mass="17735">MERAPGSSAGPGFDRSYRGKPAEGLYPPTQETSPEAKEAAVREHDALCRRLIAYLERYGIFAGELVDPPVDIAWQSPAGVQMIAEVKSCSAGNDISQLRLGLGQVLEYRHRVSALRGPASAVLLVSRVVDPAWFALCRSVGVQLITGDDEAPWSELVMPSLNET</sequence>
<comment type="caution">
    <text evidence="2">The sequence shown here is derived from an EMBL/GenBank/DDBJ whole genome shotgun (WGS) entry which is preliminary data.</text>
</comment>
<evidence type="ECO:0000313" key="3">
    <source>
        <dbReference type="Proteomes" id="UP001230908"/>
    </source>
</evidence>
<dbReference type="RefSeq" id="WP_308714123.1">
    <property type="nucleotide sequence ID" value="NZ_JAVHUY010000018.1"/>
</dbReference>
<reference evidence="2 3" key="1">
    <citation type="submission" date="2023-08" db="EMBL/GenBank/DDBJ databases">
        <title>Phytohabitans sansha sp. nov., isolated from marine sediment.</title>
        <authorList>
            <person name="Zhao Y."/>
            <person name="Yi K."/>
        </authorList>
    </citation>
    <scope>NUCLEOTIDE SEQUENCE [LARGE SCALE GENOMIC DNA]</scope>
    <source>
        <strain evidence="2 3">ZYX-F-186</strain>
    </source>
</reference>
<evidence type="ECO:0000256" key="1">
    <source>
        <dbReference type="SAM" id="MobiDB-lite"/>
    </source>
</evidence>
<dbReference type="EMBL" id="JAVHUY010000018">
    <property type="protein sequence ID" value="MDQ7906845.1"/>
    <property type="molecule type" value="Genomic_DNA"/>
</dbReference>
<protein>
    <recommendedName>
        <fullName evidence="4">Protein NO VEIN C-terminal domain-containing protein</fullName>
    </recommendedName>
</protein>
<keyword evidence="3" id="KW-1185">Reference proteome</keyword>
<evidence type="ECO:0008006" key="4">
    <source>
        <dbReference type="Google" id="ProtNLM"/>
    </source>
</evidence>
<gene>
    <name evidence="2" type="ORF">RB614_20225</name>
</gene>
<organism evidence="2 3">
    <name type="scientific">Phytohabitans maris</name>
    <dbReference type="NCBI Taxonomy" id="3071409"/>
    <lineage>
        <taxon>Bacteria</taxon>
        <taxon>Bacillati</taxon>
        <taxon>Actinomycetota</taxon>
        <taxon>Actinomycetes</taxon>
        <taxon>Micromonosporales</taxon>
        <taxon>Micromonosporaceae</taxon>
    </lineage>
</organism>
<name>A0ABU0ZKR1_9ACTN</name>